<dbReference type="InterPro" id="IPR007110">
    <property type="entry name" value="Ig-like_dom"/>
</dbReference>
<keyword evidence="2 5" id="KW-0472">Membrane</keyword>
<dbReference type="EMBL" id="CAWUFR010001300">
    <property type="protein sequence ID" value="CAK6983411.1"/>
    <property type="molecule type" value="Genomic_DNA"/>
</dbReference>
<dbReference type="InterPro" id="IPR013106">
    <property type="entry name" value="Ig_V-set"/>
</dbReference>
<gene>
    <name evidence="8" type="ORF">FSCOSCO3_A004032</name>
</gene>
<keyword evidence="9" id="KW-1185">Reference proteome</keyword>
<organism evidence="8 9">
    <name type="scientific">Scomber scombrus</name>
    <name type="common">Atlantic mackerel</name>
    <name type="synonym">Scomber vernalis</name>
    <dbReference type="NCBI Taxonomy" id="13677"/>
    <lineage>
        <taxon>Eukaryota</taxon>
        <taxon>Metazoa</taxon>
        <taxon>Chordata</taxon>
        <taxon>Craniata</taxon>
        <taxon>Vertebrata</taxon>
        <taxon>Euteleostomi</taxon>
        <taxon>Actinopterygii</taxon>
        <taxon>Neopterygii</taxon>
        <taxon>Teleostei</taxon>
        <taxon>Neoteleostei</taxon>
        <taxon>Acanthomorphata</taxon>
        <taxon>Pelagiaria</taxon>
        <taxon>Scombriformes</taxon>
        <taxon>Scombridae</taxon>
        <taxon>Scomber</taxon>
    </lineage>
</organism>
<evidence type="ECO:0000256" key="2">
    <source>
        <dbReference type="ARBA" id="ARBA00023136"/>
    </source>
</evidence>
<feature type="compositionally biased region" description="Basic and acidic residues" evidence="4">
    <location>
        <begin position="140"/>
        <end position="167"/>
    </location>
</feature>
<evidence type="ECO:0000259" key="7">
    <source>
        <dbReference type="PROSITE" id="PS50835"/>
    </source>
</evidence>
<feature type="transmembrane region" description="Helical" evidence="5">
    <location>
        <begin position="170"/>
        <end position="195"/>
    </location>
</feature>
<dbReference type="InterPro" id="IPR036179">
    <property type="entry name" value="Ig-like_dom_sf"/>
</dbReference>
<evidence type="ECO:0000256" key="6">
    <source>
        <dbReference type="SAM" id="SignalP"/>
    </source>
</evidence>
<dbReference type="GO" id="GO:0050852">
    <property type="term" value="P:T cell receptor signaling pathway"/>
    <property type="evidence" value="ECO:0007669"/>
    <property type="project" value="TreeGrafter"/>
</dbReference>
<dbReference type="Pfam" id="PF07686">
    <property type="entry name" value="V-set"/>
    <property type="match status" value="1"/>
</dbReference>
<dbReference type="GO" id="GO:0034220">
    <property type="term" value="P:monoatomic ion transmembrane transport"/>
    <property type="evidence" value="ECO:0007669"/>
    <property type="project" value="UniProtKB-KW"/>
</dbReference>
<keyword evidence="5" id="KW-1133">Transmembrane helix</keyword>
<sequence>MALFALFLPLLIFSLTSASKDQREINATPGDDVTLPCQSPNDKAITLLEWSRPELKEDGYVFFYRNDRSYESYQHTTVLGRVELRDASMKDGDLSVILQKVNINDTGKYECRIINSNTEGRERDYTETKHVIHLTVTDPGHTDRNTLAEGEKDEGKKDEGKNDEGKKGGYGGTVVALSVTGVLLLLLVVAGFMFFRRRNVAVKQTSYQPPPKMSESGFTH</sequence>
<dbReference type="InterPro" id="IPR050504">
    <property type="entry name" value="IgSF_BTN/MOG"/>
</dbReference>
<dbReference type="GO" id="GO:0001817">
    <property type="term" value="P:regulation of cytokine production"/>
    <property type="evidence" value="ECO:0007669"/>
    <property type="project" value="TreeGrafter"/>
</dbReference>
<evidence type="ECO:0000313" key="8">
    <source>
        <dbReference type="EMBL" id="CAK6983411.1"/>
    </source>
</evidence>
<evidence type="ECO:0000256" key="5">
    <source>
        <dbReference type="SAM" id="Phobius"/>
    </source>
</evidence>
<keyword evidence="6" id="KW-0732">Signal</keyword>
<dbReference type="InterPro" id="IPR003599">
    <property type="entry name" value="Ig_sub"/>
</dbReference>
<comment type="caution">
    <text evidence="8">The sequence shown here is derived from an EMBL/GenBank/DDBJ whole genome shotgun (WGS) entry which is preliminary data.</text>
</comment>
<evidence type="ECO:0000256" key="3">
    <source>
        <dbReference type="ARBA" id="ARBA00023319"/>
    </source>
</evidence>
<feature type="region of interest" description="Disordered" evidence="4">
    <location>
        <begin position="137"/>
        <end position="169"/>
    </location>
</feature>
<proteinExistence type="predicted"/>
<keyword evidence="8" id="KW-0813">Transport</keyword>
<dbReference type="Proteomes" id="UP001314229">
    <property type="component" value="Unassembled WGS sequence"/>
</dbReference>
<protein>
    <submittedName>
        <fullName evidence="8">Sodium channel subunit beta-3-like isoform X1</fullName>
    </submittedName>
</protein>
<dbReference type="GO" id="GO:0009897">
    <property type="term" value="C:external side of plasma membrane"/>
    <property type="evidence" value="ECO:0007669"/>
    <property type="project" value="TreeGrafter"/>
</dbReference>
<evidence type="ECO:0000256" key="1">
    <source>
        <dbReference type="ARBA" id="ARBA00004370"/>
    </source>
</evidence>
<keyword evidence="3" id="KW-0393">Immunoglobulin domain</keyword>
<feature type="domain" description="Ig-like" evidence="7">
    <location>
        <begin position="9"/>
        <end position="128"/>
    </location>
</feature>
<evidence type="ECO:0000256" key="4">
    <source>
        <dbReference type="SAM" id="MobiDB-lite"/>
    </source>
</evidence>
<dbReference type="SUPFAM" id="SSF48726">
    <property type="entry name" value="Immunoglobulin"/>
    <property type="match status" value="1"/>
</dbReference>
<comment type="subcellular location">
    <subcellularLocation>
        <location evidence="1">Membrane</location>
    </subcellularLocation>
</comment>
<keyword evidence="8" id="KW-0406">Ion transport</keyword>
<reference evidence="8 9" key="1">
    <citation type="submission" date="2024-01" db="EMBL/GenBank/DDBJ databases">
        <authorList>
            <person name="Alioto T."/>
            <person name="Alioto T."/>
            <person name="Gomez Garrido J."/>
        </authorList>
    </citation>
    <scope>NUCLEOTIDE SEQUENCE [LARGE SCALE GENOMIC DNA]</scope>
</reference>
<dbReference type="SMART" id="SM00409">
    <property type="entry name" value="IG"/>
    <property type="match status" value="1"/>
</dbReference>
<dbReference type="PROSITE" id="PS50835">
    <property type="entry name" value="IG_LIKE"/>
    <property type="match status" value="1"/>
</dbReference>
<dbReference type="PANTHER" id="PTHR24100:SF151">
    <property type="entry name" value="ICOS LIGAND"/>
    <property type="match status" value="1"/>
</dbReference>
<dbReference type="GO" id="GO:0005102">
    <property type="term" value="F:signaling receptor binding"/>
    <property type="evidence" value="ECO:0007669"/>
    <property type="project" value="TreeGrafter"/>
</dbReference>
<dbReference type="Gene3D" id="2.60.40.10">
    <property type="entry name" value="Immunoglobulins"/>
    <property type="match status" value="1"/>
</dbReference>
<keyword evidence="5" id="KW-0812">Transmembrane</keyword>
<feature type="chain" id="PRO_5043751817" evidence="6">
    <location>
        <begin position="19"/>
        <end position="220"/>
    </location>
</feature>
<feature type="signal peptide" evidence="6">
    <location>
        <begin position="1"/>
        <end position="18"/>
    </location>
</feature>
<dbReference type="AlphaFoldDB" id="A0AAV1QH36"/>
<name>A0AAV1QH36_SCOSC</name>
<accession>A0AAV1QH36</accession>
<evidence type="ECO:0000313" key="9">
    <source>
        <dbReference type="Proteomes" id="UP001314229"/>
    </source>
</evidence>
<keyword evidence="8" id="KW-0407">Ion channel</keyword>
<dbReference type="PANTHER" id="PTHR24100">
    <property type="entry name" value="BUTYROPHILIN"/>
    <property type="match status" value="1"/>
</dbReference>
<dbReference type="InterPro" id="IPR013783">
    <property type="entry name" value="Ig-like_fold"/>
</dbReference>